<dbReference type="Gene3D" id="2.10.90.10">
    <property type="entry name" value="Cystine-knot cytokines"/>
    <property type="match status" value="1"/>
</dbReference>
<dbReference type="GO" id="GO:0021556">
    <property type="term" value="P:central nervous system formation"/>
    <property type="evidence" value="ECO:0007669"/>
    <property type="project" value="TreeGrafter"/>
</dbReference>
<feature type="compositionally biased region" description="Low complexity" evidence="4">
    <location>
        <begin position="646"/>
        <end position="662"/>
    </location>
</feature>
<evidence type="ECO:0000256" key="3">
    <source>
        <dbReference type="ARBA" id="ARBA00023180"/>
    </source>
</evidence>
<dbReference type="PANTHER" id="PTHR23199:SF12">
    <property type="entry name" value="NEUROTROPHIN 1-RELATED"/>
    <property type="match status" value="1"/>
</dbReference>
<accession>T1JTN5</accession>
<dbReference type="InterPro" id="IPR052444">
    <property type="entry name" value="Spz/Toll_ligand-like"/>
</dbReference>
<organism evidence="7 8">
    <name type="scientific">Tetranychus urticae</name>
    <name type="common">Two-spotted spider mite</name>
    <dbReference type="NCBI Taxonomy" id="32264"/>
    <lineage>
        <taxon>Eukaryota</taxon>
        <taxon>Metazoa</taxon>
        <taxon>Ecdysozoa</taxon>
        <taxon>Arthropoda</taxon>
        <taxon>Chelicerata</taxon>
        <taxon>Arachnida</taxon>
        <taxon>Acari</taxon>
        <taxon>Acariformes</taxon>
        <taxon>Trombidiformes</taxon>
        <taxon>Prostigmata</taxon>
        <taxon>Eleutherengona</taxon>
        <taxon>Raphignathae</taxon>
        <taxon>Tetranychoidea</taxon>
        <taxon>Tetranychidae</taxon>
        <taxon>Tetranychus</taxon>
    </lineage>
</organism>
<feature type="compositionally biased region" description="Low complexity" evidence="4">
    <location>
        <begin position="894"/>
        <end position="911"/>
    </location>
</feature>
<evidence type="ECO:0000256" key="5">
    <source>
        <dbReference type="SAM" id="SignalP"/>
    </source>
</evidence>
<feature type="compositionally biased region" description="Acidic residues" evidence="4">
    <location>
        <begin position="565"/>
        <end position="578"/>
    </location>
</feature>
<evidence type="ECO:0000256" key="2">
    <source>
        <dbReference type="ARBA" id="ARBA00023157"/>
    </source>
</evidence>
<dbReference type="InterPro" id="IPR032104">
    <property type="entry name" value="Spaetzle"/>
</dbReference>
<dbReference type="GO" id="GO:0045087">
    <property type="term" value="P:innate immune response"/>
    <property type="evidence" value="ECO:0007669"/>
    <property type="project" value="TreeGrafter"/>
</dbReference>
<feature type="compositionally biased region" description="Polar residues" evidence="4">
    <location>
        <begin position="786"/>
        <end position="808"/>
    </location>
</feature>
<dbReference type="GO" id="GO:0005615">
    <property type="term" value="C:extracellular space"/>
    <property type="evidence" value="ECO:0007669"/>
    <property type="project" value="UniProtKB-ARBA"/>
</dbReference>
<feature type="compositionally biased region" description="Polar residues" evidence="4">
    <location>
        <begin position="259"/>
        <end position="278"/>
    </location>
</feature>
<feature type="compositionally biased region" description="Low complexity" evidence="4">
    <location>
        <begin position="361"/>
        <end position="383"/>
    </location>
</feature>
<evidence type="ECO:0000256" key="1">
    <source>
        <dbReference type="ARBA" id="ARBA00022729"/>
    </source>
</evidence>
<feature type="compositionally biased region" description="Basic and acidic residues" evidence="4">
    <location>
        <begin position="72"/>
        <end position="84"/>
    </location>
</feature>
<keyword evidence="8" id="KW-1185">Reference proteome</keyword>
<dbReference type="HOGENOM" id="CLU_265946_0_0_1"/>
<dbReference type="eggNOG" id="ENOG502SECR">
    <property type="taxonomic scope" value="Eukaryota"/>
</dbReference>
<keyword evidence="2" id="KW-1015">Disulfide bond</keyword>
<feature type="compositionally biased region" description="Pro residues" evidence="4">
    <location>
        <begin position="972"/>
        <end position="993"/>
    </location>
</feature>
<proteinExistence type="predicted"/>
<evidence type="ECO:0000313" key="7">
    <source>
        <dbReference type="EnsemblMetazoa" id="tetur01g14780.1"/>
    </source>
</evidence>
<feature type="compositionally biased region" description="Acidic residues" evidence="4">
    <location>
        <begin position="760"/>
        <end position="770"/>
    </location>
</feature>
<feature type="compositionally biased region" description="Polar residues" evidence="4">
    <location>
        <begin position="100"/>
        <end position="110"/>
    </location>
</feature>
<keyword evidence="1 5" id="KW-0732">Signal</keyword>
<feature type="compositionally biased region" description="Acidic residues" evidence="4">
    <location>
        <begin position="387"/>
        <end position="398"/>
    </location>
</feature>
<protein>
    <recommendedName>
        <fullName evidence="6">Spaetzle domain-containing protein</fullName>
    </recommendedName>
</protein>
<reference evidence="7" key="2">
    <citation type="submission" date="2015-06" db="UniProtKB">
        <authorList>
            <consortium name="EnsemblMetazoa"/>
        </authorList>
    </citation>
    <scope>IDENTIFICATION</scope>
</reference>
<dbReference type="Proteomes" id="UP000015104">
    <property type="component" value="Unassembled WGS sequence"/>
</dbReference>
<evidence type="ECO:0000313" key="8">
    <source>
        <dbReference type="Proteomes" id="UP000015104"/>
    </source>
</evidence>
<feature type="compositionally biased region" description="Polar residues" evidence="4">
    <location>
        <begin position="1045"/>
        <end position="1054"/>
    </location>
</feature>
<evidence type="ECO:0000256" key="4">
    <source>
        <dbReference type="SAM" id="MobiDB-lite"/>
    </source>
</evidence>
<keyword evidence="3" id="KW-0325">Glycoprotein</keyword>
<dbReference type="EnsemblMetazoa" id="tetur01g14780.1">
    <property type="protein sequence ID" value="tetur01g14780.1"/>
    <property type="gene ID" value="tetur01g14780"/>
</dbReference>
<feature type="signal peptide" evidence="5">
    <location>
        <begin position="1"/>
        <end position="22"/>
    </location>
</feature>
<feature type="compositionally biased region" description="Low complexity" evidence="4">
    <location>
        <begin position="946"/>
        <end position="971"/>
    </location>
</feature>
<feature type="compositionally biased region" description="Low complexity" evidence="4">
    <location>
        <begin position="200"/>
        <end position="253"/>
    </location>
</feature>
<feature type="compositionally biased region" description="Acidic residues" evidence="4">
    <location>
        <begin position="624"/>
        <end position="634"/>
    </location>
</feature>
<feature type="compositionally biased region" description="Polar residues" evidence="4">
    <location>
        <begin position="549"/>
        <end position="561"/>
    </location>
</feature>
<dbReference type="GO" id="GO:0008083">
    <property type="term" value="F:growth factor activity"/>
    <property type="evidence" value="ECO:0007669"/>
    <property type="project" value="TreeGrafter"/>
</dbReference>
<feature type="compositionally biased region" description="Pro residues" evidence="4">
    <location>
        <begin position="349"/>
        <end position="360"/>
    </location>
</feature>
<feature type="region of interest" description="Disordered" evidence="4">
    <location>
        <begin position="69"/>
        <end position="1075"/>
    </location>
</feature>
<feature type="compositionally biased region" description="Low complexity" evidence="4">
    <location>
        <begin position="706"/>
        <end position="720"/>
    </location>
</feature>
<feature type="domain" description="Spaetzle" evidence="6">
    <location>
        <begin position="1141"/>
        <end position="1235"/>
    </location>
</feature>
<feature type="compositionally biased region" description="Low complexity" evidence="4">
    <location>
        <begin position="832"/>
        <end position="845"/>
    </location>
</feature>
<name>T1JTN5_TETUR</name>
<feature type="compositionally biased region" description="Polar residues" evidence="4">
    <location>
        <begin position="463"/>
        <end position="474"/>
    </location>
</feature>
<dbReference type="GO" id="GO:0005121">
    <property type="term" value="F:Toll binding"/>
    <property type="evidence" value="ECO:0007669"/>
    <property type="project" value="TreeGrafter"/>
</dbReference>
<reference evidence="8" key="1">
    <citation type="submission" date="2011-08" db="EMBL/GenBank/DDBJ databases">
        <authorList>
            <person name="Rombauts S."/>
        </authorList>
    </citation>
    <scope>NUCLEOTIDE SEQUENCE</scope>
    <source>
        <strain evidence="8">London</strain>
    </source>
</reference>
<feature type="chain" id="PRO_5004590702" description="Spaetzle domain-containing protein" evidence="5">
    <location>
        <begin position="23"/>
        <end position="1249"/>
    </location>
</feature>
<feature type="compositionally biased region" description="Polar residues" evidence="4">
    <location>
        <begin position="874"/>
        <end position="888"/>
    </location>
</feature>
<dbReference type="STRING" id="32264.T1JTN5"/>
<evidence type="ECO:0000259" key="6">
    <source>
        <dbReference type="Pfam" id="PF16077"/>
    </source>
</evidence>
<feature type="compositionally biased region" description="Basic and acidic residues" evidence="4">
    <location>
        <begin position="1010"/>
        <end position="1019"/>
    </location>
</feature>
<feature type="compositionally biased region" description="Pro residues" evidence="4">
    <location>
        <begin position="605"/>
        <end position="615"/>
    </location>
</feature>
<feature type="compositionally biased region" description="Pro residues" evidence="4">
    <location>
        <begin position="166"/>
        <end position="193"/>
    </location>
</feature>
<feature type="compositionally biased region" description="Polar residues" evidence="4">
    <location>
        <begin position="749"/>
        <end position="758"/>
    </location>
</feature>
<dbReference type="AlphaFoldDB" id="T1JTN5"/>
<dbReference type="EMBL" id="CAEY01000481">
    <property type="status" value="NOT_ANNOTATED_CDS"/>
    <property type="molecule type" value="Genomic_DNA"/>
</dbReference>
<sequence>MNFFELIARLLTFLLVLNLINCDSKHVIVKRRARVNVRAPEWWNEWWGKYIREAIDPTVRPLLPASNSLDYDVQRPETDEEFRQLQRPTNRPQLPGPRPTFSQSIDQQGPGQVEDSRFREPVLPSPRQPSRQPLGPQQRPVVFPRPDDTTVNPPFEQSEKPVSIPSFPPSPPSRPPSSPPPSPPRTRPSPTPSRPGGNLRPQFQRQPQQPQSQFQPQQPQSQFQPQPQQPQSQFQPQQPQSQFQTQRPQQQQPVPTLRPINQNGFNPSQPPSQTFNRPSDNRQRPTLRPTQSQELGPRPGPISPGGVKGGPRPRPTPSARFPQPGTSARPTFAPLPTFNQTPSSVRPQPISPALPSPPSSSRPSFRPVPGFEARPPSARPSPAQTDIEPEVDSEEPELNEQISTIRPTIRPSAPNPRPSRPLPQQPRPTLPPPVKGRPTFVDGGRNNVPQPTFRPTVRPAPEVTTTVAPLSVQTFRPRPAVTFAPRPVIDTARPTFQPRPQLPEAKPSPGPTFRQPTERPPTKGGRRPQQPSVSFQPRPAPTTPAPFRDSQTIRPRPTSSRPIEDVFDTEAPEEEVDQETPLTLPPVPVRPTLPPRRPQSTFAPRPSPAQRPSPQPVSTRAPQIEEDQEDEQIDQEQVTTARPVNIPTRPSIPSRPSTPARPFFQPTFRPSTTNPSEEDEQPEQPEQPEQTDEPQSFGQRIPRPRPSFTPTTTTKAPRQPDGVKIPARPQPGSQTSFREPIPFRPRPIQTTTQPSISFTQDDETEPEEETERPVQQTQTSRPFRPQPTQGPVTFRPQQPTTEFVTTSRPPIKTPTRPAPSQTFRPFPPTFRPRPTFATTLAPTTTVSSITPQTFDEDYEDTQAPAEPSRRPQEIATNSPRPQQTGFTNPPSRPSLPTTTPRPSLVPVVPVRITTDRPQPIAPIDQSTDYEDEQNEQEITVPDFQPTRRPSSPRIPSLPDTQITTRPDTPQVQPQPQPQQPQPQQPQQPQPQPQFPVTTRPQLPVPSRPQQPRDEPEPRPRPRLPALPDSTRRPTSPQAPIGKQPTGKTPNTSAAIYNPPLGPAISVERPDRPKADGSMPDCTLLGANYCILTNDYPMDGIKEVVNRSYSRIKLMYEELQTVGDPDLFKSHVGDSLASKGQFACETESHMMKPGWAKDEITKEWMIIVNTDIFPQQVRTESCKRPNQPCSFVAPYYESTCQQRFSLHRLIAVDPHDPGKSPVVALFKFPAGCSCRVHPVRIPQTGEITSR</sequence>
<dbReference type="Pfam" id="PF16077">
    <property type="entry name" value="Spaetzle"/>
    <property type="match status" value="1"/>
</dbReference>
<feature type="compositionally biased region" description="Pro residues" evidence="4">
    <location>
        <begin position="413"/>
        <end position="435"/>
    </location>
</feature>
<dbReference type="InterPro" id="IPR029034">
    <property type="entry name" value="Cystine-knot_cytokine"/>
</dbReference>
<dbReference type="SUPFAM" id="SSF57501">
    <property type="entry name" value="Cystine-knot cytokines"/>
    <property type="match status" value="1"/>
</dbReference>
<dbReference type="PANTHER" id="PTHR23199">
    <property type="entry name" value="NEUROTROPHIN 1-RELATED"/>
    <property type="match status" value="1"/>
</dbReference>
<feature type="compositionally biased region" description="Pro residues" evidence="4">
    <location>
        <begin position="583"/>
        <end position="597"/>
    </location>
</feature>